<evidence type="ECO:0000313" key="8">
    <source>
        <dbReference type="RefSeq" id="XP_045568331.1"/>
    </source>
</evidence>
<evidence type="ECO:0000259" key="6">
    <source>
        <dbReference type="PROSITE" id="PS50871"/>
    </source>
</evidence>
<comment type="subcellular location">
    <subcellularLocation>
        <location evidence="1">Secreted</location>
    </subcellularLocation>
</comment>
<dbReference type="KEGG" id="sasa:106599027"/>
<dbReference type="KEGG" id="sasa:106599107"/>
<gene>
    <name evidence="8" type="primary">LOC106599027</name>
</gene>
<dbReference type="InterPro" id="IPR001073">
    <property type="entry name" value="C1q_dom"/>
</dbReference>
<feature type="chain" id="PRO_5010814316" evidence="5">
    <location>
        <begin position="27"/>
        <end position="255"/>
    </location>
</feature>
<keyword evidence="2" id="KW-0964">Secreted</keyword>
<dbReference type="AlphaFoldDB" id="A0A1S3QZW3"/>
<dbReference type="InterPro" id="IPR050822">
    <property type="entry name" value="Cerebellin_Synaptic_Org"/>
</dbReference>
<accession>A0A1S3QZW3</accession>
<feature type="coiled-coil region" evidence="4">
    <location>
        <begin position="87"/>
        <end position="121"/>
    </location>
</feature>
<sequence>MKMQKSVSVVPLLLLLCLSVVGVTKGQGVEVTKAVEFKTENEVVTTPADGKTDGRTDSEPDLWAELRALRDMVVEQRVELAVTQSQLEDMKTQNSEMQFRLRTAENQVKLLKAEIQEGNVAFSVTLGVGGYYGGYYGPTSNTLVYKDILTNIGNHYNPTNGHFTAPVRGVYYFRIALFGIVERNSGIHCNLRTNGNVTLKAGLWEYIAKSQHHVANAASLLLEQGDVVDVQLGGTTIYDDHHKRNTFSGFLLFPV</sequence>
<evidence type="ECO:0000313" key="7">
    <source>
        <dbReference type="Proteomes" id="UP001652741"/>
    </source>
</evidence>
<dbReference type="Gene3D" id="2.60.120.40">
    <property type="match status" value="1"/>
</dbReference>
<dbReference type="KEGG" id="sasa:106598732"/>
<organism evidence="7 8">
    <name type="scientific">Salmo salar</name>
    <name type="common">Atlantic salmon</name>
    <dbReference type="NCBI Taxonomy" id="8030"/>
    <lineage>
        <taxon>Eukaryota</taxon>
        <taxon>Metazoa</taxon>
        <taxon>Chordata</taxon>
        <taxon>Craniata</taxon>
        <taxon>Vertebrata</taxon>
        <taxon>Euteleostomi</taxon>
        <taxon>Actinopterygii</taxon>
        <taxon>Neopterygii</taxon>
        <taxon>Teleostei</taxon>
        <taxon>Protacanthopterygii</taxon>
        <taxon>Salmoniformes</taxon>
        <taxon>Salmonidae</taxon>
        <taxon>Salmoninae</taxon>
        <taxon>Salmo</taxon>
    </lineage>
</organism>
<proteinExistence type="predicted"/>
<dbReference type="PANTHER" id="PTHR22923">
    <property type="entry name" value="CEREBELLIN-RELATED"/>
    <property type="match status" value="1"/>
</dbReference>
<feature type="domain" description="C1q" evidence="6">
    <location>
        <begin position="115"/>
        <end position="255"/>
    </location>
</feature>
<dbReference type="Proteomes" id="UP001652741">
    <property type="component" value="Unplaced"/>
</dbReference>
<dbReference type="RefSeq" id="XP_045568331.1">
    <property type="nucleotide sequence ID" value="XM_045712375.1"/>
</dbReference>
<dbReference type="PANTHER" id="PTHR22923:SF102">
    <property type="entry name" value="CEREBELLIN 13-RELATED"/>
    <property type="match status" value="1"/>
</dbReference>
<evidence type="ECO:0000256" key="3">
    <source>
        <dbReference type="ARBA" id="ARBA00022729"/>
    </source>
</evidence>
<evidence type="ECO:0000256" key="4">
    <source>
        <dbReference type="SAM" id="Coils"/>
    </source>
</evidence>
<dbReference type="GeneID" id="106599027"/>
<dbReference type="GO" id="GO:0005576">
    <property type="term" value="C:extracellular region"/>
    <property type="evidence" value="ECO:0007669"/>
    <property type="project" value="UniProtKB-SubCell"/>
</dbReference>
<keyword evidence="4" id="KW-0175">Coiled coil</keyword>
<name>A0A1S3QZW3_SALSA</name>
<keyword evidence="3 5" id="KW-0732">Signal</keyword>
<dbReference type="PROSITE" id="PS50871">
    <property type="entry name" value="C1Q"/>
    <property type="match status" value="1"/>
</dbReference>
<dbReference type="Pfam" id="PF00386">
    <property type="entry name" value="C1q"/>
    <property type="match status" value="1"/>
</dbReference>
<feature type="signal peptide" evidence="5">
    <location>
        <begin position="1"/>
        <end position="26"/>
    </location>
</feature>
<keyword evidence="7" id="KW-1185">Reference proteome</keyword>
<dbReference type="InterPro" id="IPR008983">
    <property type="entry name" value="Tumour_necrosis_fac-like_dom"/>
</dbReference>
<evidence type="ECO:0000256" key="2">
    <source>
        <dbReference type="ARBA" id="ARBA00022525"/>
    </source>
</evidence>
<dbReference type="PRINTS" id="PR00007">
    <property type="entry name" value="COMPLEMNTC1Q"/>
</dbReference>
<reference evidence="8" key="1">
    <citation type="submission" date="2025-08" db="UniProtKB">
        <authorList>
            <consortium name="RefSeq"/>
        </authorList>
    </citation>
    <scope>IDENTIFICATION</scope>
</reference>
<evidence type="ECO:0000256" key="1">
    <source>
        <dbReference type="ARBA" id="ARBA00004613"/>
    </source>
</evidence>
<evidence type="ECO:0000256" key="5">
    <source>
        <dbReference type="SAM" id="SignalP"/>
    </source>
</evidence>
<protein>
    <submittedName>
        <fullName evidence="8">Complement C1q-like protein 2 isoform X1</fullName>
    </submittedName>
</protein>
<dbReference type="KEGG" id="sasa:106598956"/>
<dbReference type="SUPFAM" id="SSF49842">
    <property type="entry name" value="TNF-like"/>
    <property type="match status" value="1"/>
</dbReference>
<dbReference type="SUPFAM" id="SSF161270">
    <property type="entry name" value="PspA lactotransferrin-binding region"/>
    <property type="match status" value="1"/>
</dbReference>
<dbReference type="SMART" id="SM00110">
    <property type="entry name" value="C1Q"/>
    <property type="match status" value="1"/>
</dbReference>